<dbReference type="HOGENOM" id="CLU_104845_0_1_2"/>
<dbReference type="EMBL" id="CP010868">
    <property type="protein sequence ID" value="AJM92229.1"/>
    <property type="molecule type" value="Genomic_DNA"/>
</dbReference>
<reference evidence="3" key="1">
    <citation type="submission" date="2015-02" db="EMBL/GenBank/DDBJ databases">
        <title>Characterization of two novel Thaumarchaeota isolated from the Northern Adriatic Sea.</title>
        <authorList>
            <person name="Bayer B."/>
            <person name="Vojvoda J."/>
            <person name="Offre P."/>
            <person name="Srivastava A."/>
            <person name="Elisabeth N."/>
            <person name="Garcia J.A.L."/>
            <person name="Schleper C."/>
            <person name="Herndl G.J."/>
        </authorList>
    </citation>
    <scope>NUCLEOTIDE SEQUENCE [LARGE SCALE GENOMIC DNA]</scope>
    <source>
        <strain evidence="3">D3C</strain>
    </source>
</reference>
<dbReference type="GeneID" id="41600175"/>
<feature type="domain" description="Endoribonuclease L-PSP/chorismate mutase-like" evidence="1">
    <location>
        <begin position="4"/>
        <end position="146"/>
    </location>
</feature>
<evidence type="ECO:0000259" key="1">
    <source>
        <dbReference type="Pfam" id="PF14588"/>
    </source>
</evidence>
<evidence type="ECO:0000313" key="2">
    <source>
        <dbReference type="EMBL" id="AJM92229.1"/>
    </source>
</evidence>
<dbReference type="InterPro" id="IPR035959">
    <property type="entry name" value="RutC-like_sf"/>
</dbReference>
<dbReference type="KEGG" id="nid:NPIRD3C_1017"/>
<dbReference type="PANTHER" id="PTHR43760">
    <property type="entry name" value="ENDORIBONUCLEASE-RELATED"/>
    <property type="match status" value="1"/>
</dbReference>
<protein>
    <submittedName>
        <fullName evidence="2">Endoribonuclease L-PSP</fullName>
    </submittedName>
</protein>
<sequence length="151" mass="16268">MSEKKLKELGIELPQAPVPAGNYIPVVKTGNLLFISGQIPLENGKVAYTGKVSDDNLETAQKSAKSCAINILAQIKRETGSLDKVSRIVRLSGFVNSIPEFSQQPKVINPASDLMFEVFGEKGKHSRIAVGVTSLPLDSMTEIDAIVELSD</sequence>
<dbReference type="SUPFAM" id="SSF55298">
    <property type="entry name" value="YjgF-like"/>
    <property type="match status" value="1"/>
</dbReference>
<dbReference type="CDD" id="cd02199">
    <property type="entry name" value="YjgF_YER057c_UK114_like_1"/>
    <property type="match status" value="1"/>
</dbReference>
<dbReference type="Proteomes" id="UP000032027">
    <property type="component" value="Chromosome"/>
</dbReference>
<dbReference type="Gene3D" id="3.30.1330.40">
    <property type="entry name" value="RutC-like"/>
    <property type="match status" value="1"/>
</dbReference>
<keyword evidence="3" id="KW-1185">Reference proteome</keyword>
<dbReference type="OrthoDB" id="371655at2157"/>
<organism evidence="2 3">
    <name type="scientific">Nitrosopumilus piranensis</name>
    <dbReference type="NCBI Taxonomy" id="1582439"/>
    <lineage>
        <taxon>Archaea</taxon>
        <taxon>Nitrososphaerota</taxon>
        <taxon>Nitrososphaeria</taxon>
        <taxon>Nitrosopumilales</taxon>
        <taxon>Nitrosopumilaceae</taxon>
        <taxon>Nitrosopumilus</taxon>
    </lineage>
</organism>
<gene>
    <name evidence="2" type="ORF">NPIRD3C_1017</name>
</gene>
<dbReference type="PANTHER" id="PTHR43760:SF1">
    <property type="entry name" value="ENDORIBONUCLEASE L-PSP_CHORISMATE MUTASE-LIKE DOMAIN-CONTAINING PROTEIN"/>
    <property type="match status" value="1"/>
</dbReference>
<dbReference type="AlphaFoldDB" id="A0A0C5BVG9"/>
<dbReference type="InterPro" id="IPR013813">
    <property type="entry name" value="Endoribo_LPSP/chorism_mut-like"/>
</dbReference>
<reference evidence="2 3" key="3">
    <citation type="journal article" date="2019" name="Int. J. Syst. Evol. Microbiol.">
        <title>Nitrosopumilus adriaticus sp. nov. and Nitrosopumilus piranensis sp. nov., two ammonia-oxidizing archaea from the Adriatic Sea and members of the class Nitrososphaeria.</title>
        <authorList>
            <person name="Bayer B."/>
            <person name="Vojvoda J."/>
            <person name="Reinthaler T."/>
            <person name="Reyes C."/>
            <person name="Pinto M."/>
            <person name="Herndl G.J."/>
        </authorList>
    </citation>
    <scope>NUCLEOTIDE SEQUENCE [LARGE SCALE GENOMIC DNA]</scope>
    <source>
        <strain evidence="2 3">D3C</strain>
    </source>
</reference>
<dbReference type="RefSeq" id="WP_148703113.1">
    <property type="nucleotide sequence ID" value="NZ_CP010868.1"/>
</dbReference>
<dbReference type="STRING" id="1582439.NPIRD3C_1017"/>
<name>A0A0C5BVG9_9ARCH</name>
<proteinExistence type="predicted"/>
<reference evidence="2 3" key="2">
    <citation type="journal article" date="2016" name="ISME J.">
        <title>Physiological and genomic characterization of two novel marine thaumarchaeal strains indicates niche differentiation.</title>
        <authorList>
            <person name="Bayer B."/>
            <person name="Vojvoda J."/>
            <person name="Offre P."/>
            <person name="Alves R.J."/>
            <person name="Elisabeth N.H."/>
            <person name="Garcia J.A."/>
            <person name="Volland J.M."/>
            <person name="Srivastava A."/>
            <person name="Schleper C."/>
            <person name="Herndl G.J."/>
        </authorList>
    </citation>
    <scope>NUCLEOTIDE SEQUENCE [LARGE SCALE GENOMIC DNA]</scope>
    <source>
        <strain evidence="2 3">D3C</strain>
    </source>
</reference>
<dbReference type="Pfam" id="PF14588">
    <property type="entry name" value="YjgF_endoribonc"/>
    <property type="match status" value="1"/>
</dbReference>
<evidence type="ECO:0000313" key="3">
    <source>
        <dbReference type="Proteomes" id="UP000032027"/>
    </source>
</evidence>
<dbReference type="PATRIC" id="fig|1582439.9.peg.1047"/>
<accession>A0A0C5BVG9</accession>